<gene>
    <name evidence="2" type="ORF">L484_010133</name>
</gene>
<dbReference type="STRING" id="981085.W9QJ51"/>
<reference evidence="3" key="1">
    <citation type="submission" date="2013-01" db="EMBL/GenBank/DDBJ databases">
        <title>Draft Genome Sequence of a Mulberry Tree, Morus notabilis C.K. Schneid.</title>
        <authorList>
            <person name="He N."/>
            <person name="Zhao S."/>
        </authorList>
    </citation>
    <scope>NUCLEOTIDE SEQUENCE</scope>
</reference>
<keyword evidence="1" id="KW-0472">Membrane</keyword>
<evidence type="ECO:0000313" key="3">
    <source>
        <dbReference type="Proteomes" id="UP000030645"/>
    </source>
</evidence>
<accession>W9QJ51</accession>
<evidence type="ECO:0000256" key="1">
    <source>
        <dbReference type="SAM" id="Phobius"/>
    </source>
</evidence>
<evidence type="ECO:0008006" key="4">
    <source>
        <dbReference type="Google" id="ProtNLM"/>
    </source>
</evidence>
<dbReference type="PANTHER" id="PTHR35762">
    <property type="entry name" value="TRANSMEMBRANE PROTEIN"/>
    <property type="match status" value="1"/>
</dbReference>
<feature type="transmembrane region" description="Helical" evidence="1">
    <location>
        <begin position="63"/>
        <end position="83"/>
    </location>
</feature>
<dbReference type="AlphaFoldDB" id="W9QJ51"/>
<keyword evidence="1" id="KW-0812">Transmembrane</keyword>
<keyword evidence="3" id="KW-1185">Reference proteome</keyword>
<dbReference type="Proteomes" id="UP000030645">
    <property type="component" value="Unassembled WGS sequence"/>
</dbReference>
<sequence length="203" mass="23855">MDSIKIEKINAIKKYKMNQLLKNLFLYSMTGLALLFYSTPFWLPTISSSMEVLFFVYVPKLKSVFFSSKFVFVLGNLIIFALIGESKIFSSDTSPPSEAYFEEYISRKRNLQKFSAPQEKKEKCIIEEDETKGFICEYKAKLEVKTRRKIYKDLDDDYGGVTLPTEDLKKRADDFIARVNKQRIFEARELLCDVEWRKRIVKI</sequence>
<dbReference type="eggNOG" id="ENOG502S0IX">
    <property type="taxonomic scope" value="Eukaryota"/>
</dbReference>
<keyword evidence="1" id="KW-1133">Transmembrane helix</keyword>
<feature type="transmembrane region" description="Helical" evidence="1">
    <location>
        <begin position="20"/>
        <end position="43"/>
    </location>
</feature>
<name>W9QJ51_9ROSA</name>
<organism evidence="2 3">
    <name type="scientific">Morus notabilis</name>
    <dbReference type="NCBI Taxonomy" id="981085"/>
    <lineage>
        <taxon>Eukaryota</taxon>
        <taxon>Viridiplantae</taxon>
        <taxon>Streptophyta</taxon>
        <taxon>Embryophyta</taxon>
        <taxon>Tracheophyta</taxon>
        <taxon>Spermatophyta</taxon>
        <taxon>Magnoliopsida</taxon>
        <taxon>eudicotyledons</taxon>
        <taxon>Gunneridae</taxon>
        <taxon>Pentapetalae</taxon>
        <taxon>rosids</taxon>
        <taxon>fabids</taxon>
        <taxon>Rosales</taxon>
        <taxon>Moraceae</taxon>
        <taxon>Moreae</taxon>
        <taxon>Morus</taxon>
    </lineage>
</organism>
<dbReference type="EMBL" id="KE343360">
    <property type="protein sequence ID" value="EXB25265.1"/>
    <property type="molecule type" value="Genomic_DNA"/>
</dbReference>
<evidence type="ECO:0000313" key="2">
    <source>
        <dbReference type="EMBL" id="EXB25265.1"/>
    </source>
</evidence>
<protein>
    <recommendedName>
        <fullName evidence="4">DUF4408 domain-containing protein</fullName>
    </recommendedName>
</protein>
<proteinExistence type="predicted"/>
<dbReference type="PANTHER" id="PTHR35762:SF2">
    <property type="entry name" value="TRANSMEMBRANE PROTEIN"/>
    <property type="match status" value="1"/>
</dbReference>